<feature type="region of interest" description="Disordered" evidence="4">
    <location>
        <begin position="154"/>
        <end position="179"/>
    </location>
</feature>
<dbReference type="Gene3D" id="2.70.130.10">
    <property type="entry name" value="Mannose-6-phosphate receptor binding domain"/>
    <property type="match status" value="1"/>
</dbReference>
<name>A0A915DVQ9_9BILA</name>
<dbReference type="InterPro" id="IPR002048">
    <property type="entry name" value="EF_hand_dom"/>
</dbReference>
<evidence type="ECO:0000256" key="1">
    <source>
        <dbReference type="ARBA" id="ARBA00022387"/>
    </source>
</evidence>
<feature type="region of interest" description="Disordered" evidence="4">
    <location>
        <begin position="275"/>
        <end position="316"/>
    </location>
</feature>
<dbReference type="PROSITE" id="PS50222">
    <property type="entry name" value="EF_HAND_2"/>
    <property type="match status" value="1"/>
</dbReference>
<evidence type="ECO:0000259" key="5">
    <source>
        <dbReference type="PROSITE" id="PS50222"/>
    </source>
</evidence>
<dbReference type="InterPro" id="IPR039794">
    <property type="entry name" value="Gtb1-like"/>
</dbReference>
<feature type="compositionally biased region" description="Acidic residues" evidence="4">
    <location>
        <begin position="291"/>
        <end position="309"/>
    </location>
</feature>
<dbReference type="CDD" id="cd00112">
    <property type="entry name" value="LDLa"/>
    <property type="match status" value="1"/>
</dbReference>
<evidence type="ECO:0000256" key="4">
    <source>
        <dbReference type="SAM" id="MobiDB-lite"/>
    </source>
</evidence>
<organism evidence="6 7">
    <name type="scientific">Ditylenchus dipsaci</name>
    <dbReference type="NCBI Taxonomy" id="166011"/>
    <lineage>
        <taxon>Eukaryota</taxon>
        <taxon>Metazoa</taxon>
        <taxon>Ecdysozoa</taxon>
        <taxon>Nematoda</taxon>
        <taxon>Chromadorea</taxon>
        <taxon>Rhabditida</taxon>
        <taxon>Tylenchina</taxon>
        <taxon>Tylenchomorpha</taxon>
        <taxon>Sphaerularioidea</taxon>
        <taxon>Anguinidae</taxon>
        <taxon>Anguininae</taxon>
        <taxon>Ditylenchus</taxon>
    </lineage>
</organism>
<protein>
    <recommendedName>
        <fullName evidence="1">Glucosidase 2 subunit beta</fullName>
    </recommendedName>
</protein>
<dbReference type="InterPro" id="IPR036055">
    <property type="entry name" value="LDL_receptor-like_sf"/>
</dbReference>
<dbReference type="SUPFAM" id="SSF50911">
    <property type="entry name" value="Mannose 6-phosphate receptor domain"/>
    <property type="match status" value="1"/>
</dbReference>
<dbReference type="InterPro" id="IPR036607">
    <property type="entry name" value="PRKCSH"/>
</dbReference>
<dbReference type="GO" id="GO:0006491">
    <property type="term" value="P:N-glycan processing"/>
    <property type="evidence" value="ECO:0007669"/>
    <property type="project" value="TreeGrafter"/>
</dbReference>
<dbReference type="Pfam" id="PF13015">
    <property type="entry name" value="PRKCSH_1"/>
    <property type="match status" value="1"/>
</dbReference>
<keyword evidence="6" id="KW-1185">Reference proteome</keyword>
<dbReference type="PANTHER" id="PTHR12630:SF1">
    <property type="entry name" value="GLUCOSIDASE 2 SUBUNIT BETA"/>
    <property type="match status" value="1"/>
</dbReference>
<feature type="domain" description="EF-hand" evidence="5">
    <location>
        <begin position="189"/>
        <end position="224"/>
    </location>
</feature>
<feature type="compositionally biased region" description="Basic and acidic residues" evidence="4">
    <location>
        <begin position="275"/>
        <end position="290"/>
    </location>
</feature>
<dbReference type="InterPro" id="IPR009011">
    <property type="entry name" value="Man6P_isomerase_rcpt-bd_dom_sf"/>
</dbReference>
<feature type="compositionally biased region" description="Basic and acidic residues" evidence="4">
    <location>
        <begin position="160"/>
        <end position="179"/>
    </location>
</feature>
<dbReference type="InterPro" id="IPR002172">
    <property type="entry name" value="LDrepeatLR_classA_rpt"/>
</dbReference>
<dbReference type="Pfam" id="PF12999">
    <property type="entry name" value="PRKCSH-like"/>
    <property type="match status" value="1"/>
</dbReference>
<dbReference type="PANTHER" id="PTHR12630">
    <property type="entry name" value="N-LINKED OLIGOSACCHARIDE PROCESSING"/>
    <property type="match status" value="1"/>
</dbReference>
<dbReference type="Proteomes" id="UP000887574">
    <property type="component" value="Unplaced"/>
</dbReference>
<sequence>MSTQMGVSPQKAALYQQSDEFQCLDGSKTIPFEHVNDDYCDCADGSDEPGTSACSNGQFYCRNVGFKPMNVPSTRVNDFICDCCDGSDEWDDKVQCPNVCASQGAQAREEAKQTRIIQEAGYSKRLELAKTGAKSLEEKKTAVEKQKKELEELEPLKTSAELKKNAAEDKEKEAKDKHDTAWNEIKEEKKNEKAKELFMELDLNQDEKFSFEEFKKFKNQFIEPTKLDEEQPEAAEAAGIFQEIFGDLQELDFAGFRNVYDKVKETVAKFKESIKVAKDDHKKEEEKKAEDQDDSHDDGGEQSEQEEDEDKHKPPYDEVTEAAINEANTARQEYDEIVRKVSDLENGVRTSESFLEFEYGSDHAWAPYKDHCVELTTTQYTYKLCLFDRSVQKDRNGHSEVNLGYWSGWSGPEDNKYSTQKYDKDKVCGEELQLVDASEPSKCEYRFQLKSPAACVNPAELDHNEHSEL</sequence>
<reference evidence="7" key="1">
    <citation type="submission" date="2022-11" db="UniProtKB">
        <authorList>
            <consortium name="WormBaseParasite"/>
        </authorList>
    </citation>
    <scope>IDENTIFICATION</scope>
</reference>
<dbReference type="WBParaSite" id="jg23282">
    <property type="protein sequence ID" value="jg23282"/>
    <property type="gene ID" value="jg23282"/>
</dbReference>
<dbReference type="AlphaFoldDB" id="A0A915DVQ9"/>
<accession>A0A915DVQ9</accession>
<dbReference type="SUPFAM" id="SSF57424">
    <property type="entry name" value="LDL receptor-like module"/>
    <property type="match status" value="1"/>
</dbReference>
<dbReference type="Gene3D" id="4.10.400.10">
    <property type="entry name" value="Low-density Lipoprotein Receptor"/>
    <property type="match status" value="1"/>
</dbReference>
<dbReference type="InterPro" id="IPR028146">
    <property type="entry name" value="PRKCSH_N"/>
</dbReference>
<evidence type="ECO:0000313" key="6">
    <source>
        <dbReference type="Proteomes" id="UP000887574"/>
    </source>
</evidence>
<dbReference type="GO" id="GO:0005509">
    <property type="term" value="F:calcium ion binding"/>
    <property type="evidence" value="ECO:0007669"/>
    <property type="project" value="InterPro"/>
</dbReference>
<proteinExistence type="predicted"/>
<keyword evidence="2" id="KW-0256">Endoplasmic reticulum</keyword>
<evidence type="ECO:0000313" key="7">
    <source>
        <dbReference type="WBParaSite" id="jg23282"/>
    </source>
</evidence>
<evidence type="ECO:0000256" key="3">
    <source>
        <dbReference type="ARBA" id="ARBA00023157"/>
    </source>
</evidence>
<evidence type="ECO:0000256" key="2">
    <source>
        <dbReference type="ARBA" id="ARBA00022824"/>
    </source>
</evidence>
<dbReference type="GO" id="GO:0017177">
    <property type="term" value="C:glucosidase II complex"/>
    <property type="evidence" value="ECO:0007669"/>
    <property type="project" value="TreeGrafter"/>
</dbReference>
<keyword evidence="3" id="KW-1015">Disulfide bond</keyword>